<organism evidence="2 3">
    <name type="scientific">Fusarium oligoseptatum</name>
    <dbReference type="NCBI Taxonomy" id="2604345"/>
    <lineage>
        <taxon>Eukaryota</taxon>
        <taxon>Fungi</taxon>
        <taxon>Dikarya</taxon>
        <taxon>Ascomycota</taxon>
        <taxon>Pezizomycotina</taxon>
        <taxon>Sordariomycetes</taxon>
        <taxon>Hypocreomycetidae</taxon>
        <taxon>Hypocreales</taxon>
        <taxon>Nectriaceae</taxon>
        <taxon>Fusarium</taxon>
        <taxon>Fusarium solani species complex</taxon>
    </lineage>
</organism>
<proteinExistence type="predicted"/>
<evidence type="ECO:0000313" key="2">
    <source>
        <dbReference type="EMBL" id="RSL96243.1"/>
    </source>
</evidence>
<name>A0A428T2H7_9HYPO</name>
<dbReference type="AlphaFoldDB" id="A0A428T2H7"/>
<sequence length="185" mass="19500">MRFSLGFVVLGAASVANAFISPGQLISGIDNLIHKTEDLIQPAGQLSIADAPKLLFGSGPFFEVITGLRDVTRLTTDIGGSLSGAAKGTFDGKDGDQIVASVKKCQSCPTLFGDLLDAFLEKADIFNIPFVSTPFRLAIALTKHAFQEFTGTIIGTLSGQQANDARSSVQSVDGKFTKTITITEN</sequence>
<dbReference type="Proteomes" id="UP000287144">
    <property type="component" value="Unassembled WGS sequence"/>
</dbReference>
<keyword evidence="1" id="KW-0732">Signal</keyword>
<comment type="caution">
    <text evidence="2">The sequence shown here is derived from an EMBL/GenBank/DDBJ whole genome shotgun (WGS) entry which is preliminary data.</text>
</comment>
<dbReference type="EMBL" id="NKCK01000141">
    <property type="protein sequence ID" value="RSL96243.1"/>
    <property type="molecule type" value="Genomic_DNA"/>
</dbReference>
<feature type="chain" id="PRO_5019143857" description="Cell wall protein" evidence="1">
    <location>
        <begin position="19"/>
        <end position="185"/>
    </location>
</feature>
<protein>
    <recommendedName>
        <fullName evidence="4">Cell wall protein</fullName>
    </recommendedName>
</protein>
<evidence type="ECO:0000256" key="1">
    <source>
        <dbReference type="SAM" id="SignalP"/>
    </source>
</evidence>
<gene>
    <name evidence="2" type="ORF">CEP52_011606</name>
</gene>
<feature type="signal peptide" evidence="1">
    <location>
        <begin position="1"/>
        <end position="18"/>
    </location>
</feature>
<evidence type="ECO:0008006" key="4">
    <source>
        <dbReference type="Google" id="ProtNLM"/>
    </source>
</evidence>
<keyword evidence="3" id="KW-1185">Reference proteome</keyword>
<evidence type="ECO:0000313" key="3">
    <source>
        <dbReference type="Proteomes" id="UP000287144"/>
    </source>
</evidence>
<reference evidence="2 3" key="1">
    <citation type="submission" date="2017-06" db="EMBL/GenBank/DDBJ databases">
        <title>Comparative genomic analysis of Ambrosia Fusariam Clade fungi.</title>
        <authorList>
            <person name="Stajich J.E."/>
            <person name="Carrillo J."/>
            <person name="Kijimoto T."/>
            <person name="Eskalen A."/>
            <person name="O'Donnell K."/>
            <person name="Kasson M."/>
        </authorList>
    </citation>
    <scope>NUCLEOTIDE SEQUENCE [LARGE SCALE GENOMIC DNA]</scope>
    <source>
        <strain evidence="2 3">NRRL62579</strain>
    </source>
</reference>
<accession>A0A428T2H7</accession>